<dbReference type="Proteomes" id="UP001446871">
    <property type="component" value="Unassembled WGS sequence"/>
</dbReference>
<comment type="caution">
    <text evidence="10">The sequence shown here is derived from an EMBL/GenBank/DDBJ whole genome shotgun (WGS) entry which is preliminary data.</text>
</comment>
<dbReference type="CDD" id="cd11061">
    <property type="entry name" value="CYP67-like"/>
    <property type="match status" value="1"/>
</dbReference>
<dbReference type="PANTHER" id="PTHR24305">
    <property type="entry name" value="CYTOCHROME P450"/>
    <property type="match status" value="1"/>
</dbReference>
<dbReference type="InterPro" id="IPR017972">
    <property type="entry name" value="Cyt_P450_CS"/>
</dbReference>
<proteinExistence type="inferred from homology"/>
<dbReference type="PANTHER" id="PTHR24305:SF237">
    <property type="entry name" value="CYTOCHROME P450 MONOOXYGENASE ATNE-RELATED"/>
    <property type="match status" value="1"/>
</dbReference>
<keyword evidence="7 8" id="KW-0503">Monooxygenase</keyword>
<evidence type="ECO:0000256" key="9">
    <source>
        <dbReference type="SAM" id="Phobius"/>
    </source>
</evidence>
<evidence type="ECO:0000256" key="4">
    <source>
        <dbReference type="ARBA" id="ARBA00022723"/>
    </source>
</evidence>
<dbReference type="Gene3D" id="1.10.630.10">
    <property type="entry name" value="Cytochrome P450"/>
    <property type="match status" value="1"/>
</dbReference>
<evidence type="ECO:0000256" key="2">
    <source>
        <dbReference type="ARBA" id="ARBA00010617"/>
    </source>
</evidence>
<dbReference type="SUPFAM" id="SSF48264">
    <property type="entry name" value="Cytochrome P450"/>
    <property type="match status" value="1"/>
</dbReference>
<keyword evidence="4 8" id="KW-0479">Metal-binding</keyword>
<dbReference type="EMBL" id="JAQQWM010000003">
    <property type="protein sequence ID" value="KAK8072919.1"/>
    <property type="molecule type" value="Genomic_DNA"/>
</dbReference>
<evidence type="ECO:0000256" key="8">
    <source>
        <dbReference type="RuleBase" id="RU000461"/>
    </source>
</evidence>
<evidence type="ECO:0000256" key="5">
    <source>
        <dbReference type="ARBA" id="ARBA00023002"/>
    </source>
</evidence>
<evidence type="ECO:0000313" key="11">
    <source>
        <dbReference type="Proteomes" id="UP001446871"/>
    </source>
</evidence>
<dbReference type="InterPro" id="IPR001128">
    <property type="entry name" value="Cyt_P450"/>
</dbReference>
<sequence>MFYPAILAGAAASTVFYVIVRLVYLAFFHPLAKYPGPFLSRVTNARASYYAWRGEIHIDVWRCHEKYGEFVRYGPNQLYVNTAKGLRDIYGPTTSNKFLKSSHYEVMTHQTANTFTHRGGKEHLRRRRIMAQAVSTKAQLEYEPRLAAHIQKFCNIVLPPSVSGQEEEGKEKDKSPAWGQPMNVAKWCNYLAFDMMADVVFGAQYDLLGSDKFRYVPEMIEKSNVRISSLVQFPGLSNWLRLDKHLFREAIYARNRFLKFVFILLRDRKAFSRGTLCGVFEKPPITHSNSSVDDAGGARPASFDVYSRLQEARDPVTGEAFGHEEIASESTTLIVAGSDTSACATASVLFYLANNPKAYARAAAEVRSKVPSRHHLTAANLSSCEYLRACIDESLRMSPPVGTGLMREVATAGGLVVDGQVVPVGCEVGVGTYSIHHSAQAYDDPFVYRPERWLVAKATNEEERARVYSCFVPFSAGIRSCLGKGLAYTEMTLALGHLLFLGDFKLADDGELAKVGRGDKALGVEGRHREGEYQLYDHIAGQKNGPWLQFTRRVEAE</sequence>
<gene>
    <name evidence="10" type="ORF">PG996_006267</name>
</gene>
<keyword evidence="9" id="KW-0472">Membrane</keyword>
<evidence type="ECO:0000313" key="10">
    <source>
        <dbReference type="EMBL" id="KAK8072919.1"/>
    </source>
</evidence>
<reference evidence="10 11" key="1">
    <citation type="submission" date="2023-01" db="EMBL/GenBank/DDBJ databases">
        <title>Analysis of 21 Apiospora genomes using comparative genomics revels a genus with tremendous synthesis potential of carbohydrate active enzymes and secondary metabolites.</title>
        <authorList>
            <person name="Sorensen T."/>
        </authorList>
    </citation>
    <scope>NUCLEOTIDE SEQUENCE [LARGE SCALE GENOMIC DNA]</scope>
    <source>
        <strain evidence="10 11">CBS 83171</strain>
    </source>
</reference>
<evidence type="ECO:0000256" key="1">
    <source>
        <dbReference type="ARBA" id="ARBA00001971"/>
    </source>
</evidence>
<dbReference type="InterPro" id="IPR036396">
    <property type="entry name" value="Cyt_P450_sf"/>
</dbReference>
<comment type="similarity">
    <text evidence="2 8">Belongs to the cytochrome P450 family.</text>
</comment>
<feature type="transmembrane region" description="Helical" evidence="9">
    <location>
        <begin position="6"/>
        <end position="27"/>
    </location>
</feature>
<keyword evidence="5 8" id="KW-0560">Oxidoreductase</keyword>
<dbReference type="InterPro" id="IPR050121">
    <property type="entry name" value="Cytochrome_P450_monoxygenase"/>
</dbReference>
<keyword evidence="11" id="KW-1185">Reference proteome</keyword>
<protein>
    <submittedName>
        <fullName evidence="10">Uncharacterized protein</fullName>
    </submittedName>
</protein>
<evidence type="ECO:0000256" key="7">
    <source>
        <dbReference type="ARBA" id="ARBA00023033"/>
    </source>
</evidence>
<dbReference type="PRINTS" id="PR00385">
    <property type="entry name" value="P450"/>
</dbReference>
<name>A0ABR1VSQ2_9PEZI</name>
<dbReference type="InterPro" id="IPR002401">
    <property type="entry name" value="Cyt_P450_E_grp-I"/>
</dbReference>
<dbReference type="PROSITE" id="PS00086">
    <property type="entry name" value="CYTOCHROME_P450"/>
    <property type="match status" value="1"/>
</dbReference>
<keyword evidence="9" id="KW-1133">Transmembrane helix</keyword>
<dbReference type="PRINTS" id="PR00463">
    <property type="entry name" value="EP450I"/>
</dbReference>
<evidence type="ECO:0000256" key="3">
    <source>
        <dbReference type="ARBA" id="ARBA00022617"/>
    </source>
</evidence>
<organism evidence="10 11">
    <name type="scientific">Apiospora saccharicola</name>
    <dbReference type="NCBI Taxonomy" id="335842"/>
    <lineage>
        <taxon>Eukaryota</taxon>
        <taxon>Fungi</taxon>
        <taxon>Dikarya</taxon>
        <taxon>Ascomycota</taxon>
        <taxon>Pezizomycotina</taxon>
        <taxon>Sordariomycetes</taxon>
        <taxon>Xylariomycetidae</taxon>
        <taxon>Amphisphaeriales</taxon>
        <taxon>Apiosporaceae</taxon>
        <taxon>Apiospora</taxon>
    </lineage>
</organism>
<evidence type="ECO:0000256" key="6">
    <source>
        <dbReference type="ARBA" id="ARBA00023004"/>
    </source>
</evidence>
<keyword evidence="6 8" id="KW-0408">Iron</keyword>
<keyword evidence="3 8" id="KW-0349">Heme</keyword>
<keyword evidence="9" id="KW-0812">Transmembrane</keyword>
<comment type="cofactor">
    <cofactor evidence="1">
        <name>heme</name>
        <dbReference type="ChEBI" id="CHEBI:30413"/>
    </cofactor>
</comment>
<dbReference type="Pfam" id="PF00067">
    <property type="entry name" value="p450"/>
    <property type="match status" value="1"/>
</dbReference>
<accession>A0ABR1VSQ2</accession>